<gene>
    <name evidence="3" type="ORF">RND81_11G126600</name>
</gene>
<evidence type="ECO:0000256" key="1">
    <source>
        <dbReference type="SAM" id="MobiDB-lite"/>
    </source>
</evidence>
<dbReference type="InterPro" id="IPR009604">
    <property type="entry name" value="LsmAD_domain"/>
</dbReference>
<dbReference type="Gene3D" id="2.30.30.100">
    <property type="match status" value="1"/>
</dbReference>
<sequence>MNLQQVVQPRYTNAFIGRKVVPSNRTDNKFQPGKSNVNKLIGAGIPSVSKGAGSESLPRDRLVYLTTCLIGHHVDVQVTNGSVYSGIFHAMDAHRDFGIILKMARLTKEVSFRGQTSGTDPASKAPSKTLIIPAHELVQVVAKDCQYLDGFWQDVAVIRDGISNEIQGETQQDILLDSYISQSRHVDAGRELEPWLPDDDASQCPELDNIFDSPWTGRSWDQFKVNEALFGVKSTFNEELYTTKLEKGPRMRELEEEARRIAGEIEGEETFDLHLAEERGALPHADFDIDEETKYSSVFRGFDDSGCADEDAMLDSRDMETFGDSSGPGFIRSFADVASGRSGKGLEGGRMSSGFMLKDELHAIRFNSSEELYRSDSQKSDKSMNALCGLEDDYRAQESDIDERGNMFTKETSKEEVQTVKSDDLHSSSVFGRDGSGNVGESSMTTASSTFGTKIENTVKVHFTEPSMSCGQVGSSASSESGVAASPQSAAALSPTSSVGSLSSEKSTLNPNAKEFRFNPKAKSFVPSQHSPLRPVSPVNDASFYYPATMSNVPHIHGMPVNIGGGQSFAGHQPVMYNLQGAPMQSQQAYYPASGPQYGQQVILGHPQQIMYMPGYPSGREF</sequence>
<reference evidence="3" key="1">
    <citation type="submission" date="2024-03" db="EMBL/GenBank/DDBJ databases">
        <title>WGS assembly of Saponaria officinalis var. Norfolk2.</title>
        <authorList>
            <person name="Jenkins J."/>
            <person name="Shu S."/>
            <person name="Grimwood J."/>
            <person name="Barry K."/>
            <person name="Goodstein D."/>
            <person name="Schmutz J."/>
            <person name="Leebens-Mack J."/>
            <person name="Osbourn A."/>
        </authorList>
    </citation>
    <scope>NUCLEOTIDE SEQUENCE [LARGE SCALE GENOMIC DNA]</scope>
    <source>
        <strain evidence="3">JIC</strain>
    </source>
</reference>
<dbReference type="PANTHER" id="PTHR12854:SF7">
    <property type="entry name" value="ATAXIN-2 HOMOLOG"/>
    <property type="match status" value="1"/>
</dbReference>
<feature type="region of interest" description="Disordered" evidence="1">
    <location>
        <begin position="469"/>
        <end position="513"/>
    </location>
</feature>
<dbReference type="EMBL" id="JBDFQZ010000011">
    <property type="protein sequence ID" value="KAK9677190.1"/>
    <property type="molecule type" value="Genomic_DNA"/>
</dbReference>
<evidence type="ECO:0000259" key="2">
    <source>
        <dbReference type="SMART" id="SM01272"/>
    </source>
</evidence>
<dbReference type="InterPro" id="IPR045117">
    <property type="entry name" value="ATXN2-like"/>
</dbReference>
<dbReference type="Proteomes" id="UP001443914">
    <property type="component" value="Unassembled WGS sequence"/>
</dbReference>
<feature type="region of interest" description="Disordered" evidence="1">
    <location>
        <begin position="411"/>
        <end position="447"/>
    </location>
</feature>
<dbReference type="Pfam" id="PF06741">
    <property type="entry name" value="LsmAD"/>
    <property type="match status" value="1"/>
</dbReference>
<dbReference type="GO" id="GO:0034063">
    <property type="term" value="P:stress granule assembly"/>
    <property type="evidence" value="ECO:0007669"/>
    <property type="project" value="TreeGrafter"/>
</dbReference>
<evidence type="ECO:0000313" key="3">
    <source>
        <dbReference type="EMBL" id="KAK9677190.1"/>
    </source>
</evidence>
<evidence type="ECO:0000313" key="4">
    <source>
        <dbReference type="Proteomes" id="UP001443914"/>
    </source>
</evidence>
<feature type="compositionally biased region" description="Low complexity" evidence="1">
    <location>
        <begin position="469"/>
        <end position="504"/>
    </location>
</feature>
<feature type="compositionally biased region" description="Basic and acidic residues" evidence="1">
    <location>
        <begin position="411"/>
        <end position="426"/>
    </location>
</feature>
<accession>A0AAW1HL72</accession>
<dbReference type="GO" id="GO:0003729">
    <property type="term" value="F:mRNA binding"/>
    <property type="evidence" value="ECO:0007669"/>
    <property type="project" value="TreeGrafter"/>
</dbReference>
<comment type="caution">
    <text evidence="3">The sequence shown here is derived from an EMBL/GenBank/DDBJ whole genome shotgun (WGS) entry which is preliminary data.</text>
</comment>
<dbReference type="Pfam" id="PF14438">
    <property type="entry name" value="SM-ATX"/>
    <property type="match status" value="1"/>
</dbReference>
<protein>
    <recommendedName>
        <fullName evidence="2">LsmAD domain-containing protein</fullName>
    </recommendedName>
</protein>
<dbReference type="GO" id="GO:0010494">
    <property type="term" value="C:cytoplasmic stress granule"/>
    <property type="evidence" value="ECO:0007669"/>
    <property type="project" value="TreeGrafter"/>
</dbReference>
<dbReference type="SMART" id="SM01272">
    <property type="entry name" value="LsmAD"/>
    <property type="match status" value="1"/>
</dbReference>
<name>A0AAW1HL72_SAPOF</name>
<dbReference type="InterPro" id="IPR025852">
    <property type="entry name" value="SM_dom_ATX"/>
</dbReference>
<feature type="domain" description="LsmAD" evidence="2">
    <location>
        <begin position="230"/>
        <end position="301"/>
    </location>
</feature>
<dbReference type="AlphaFoldDB" id="A0AAW1HL72"/>
<organism evidence="3 4">
    <name type="scientific">Saponaria officinalis</name>
    <name type="common">Common soapwort</name>
    <name type="synonym">Lychnis saponaria</name>
    <dbReference type="NCBI Taxonomy" id="3572"/>
    <lineage>
        <taxon>Eukaryota</taxon>
        <taxon>Viridiplantae</taxon>
        <taxon>Streptophyta</taxon>
        <taxon>Embryophyta</taxon>
        <taxon>Tracheophyta</taxon>
        <taxon>Spermatophyta</taxon>
        <taxon>Magnoliopsida</taxon>
        <taxon>eudicotyledons</taxon>
        <taxon>Gunneridae</taxon>
        <taxon>Pentapetalae</taxon>
        <taxon>Caryophyllales</taxon>
        <taxon>Caryophyllaceae</taxon>
        <taxon>Caryophylleae</taxon>
        <taxon>Saponaria</taxon>
    </lineage>
</organism>
<keyword evidence="4" id="KW-1185">Reference proteome</keyword>
<proteinExistence type="predicted"/>
<dbReference type="PANTHER" id="PTHR12854">
    <property type="entry name" value="ATAXIN 2-RELATED"/>
    <property type="match status" value="1"/>
</dbReference>